<dbReference type="Proteomes" id="UP000006791">
    <property type="component" value="Chromosome 1"/>
</dbReference>
<evidence type="ECO:0000256" key="4">
    <source>
        <dbReference type="ARBA" id="ARBA00022692"/>
    </source>
</evidence>
<keyword evidence="5 9" id="KW-0798">TonB box</keyword>
<evidence type="ECO:0000313" key="12">
    <source>
        <dbReference type="EMBL" id="AEP11664.1"/>
    </source>
</evidence>
<keyword evidence="6 8" id="KW-0472">Membrane</keyword>
<keyword evidence="13" id="KW-1185">Reference proteome</keyword>
<dbReference type="RefSeq" id="WP_014099402.1">
    <property type="nucleotide sequence ID" value="NC_016024.1"/>
</dbReference>
<organism evidence="12 13">
    <name type="scientific">Chloracidobacterium thermophilum (strain B)</name>
    <dbReference type="NCBI Taxonomy" id="981222"/>
    <lineage>
        <taxon>Bacteria</taxon>
        <taxon>Pseudomonadati</taxon>
        <taxon>Acidobacteriota</taxon>
        <taxon>Terriglobia</taxon>
        <taxon>Terriglobales</taxon>
        <taxon>Acidobacteriaceae</taxon>
        <taxon>Chloracidobacterium</taxon>
    </lineage>
</organism>
<sequence length="747" mass="82257">MPVCFSSAPLRWRWALGFLGWCLLWVASAAAQSGSTLQGRVVLERDDRPVSEAVVTIIELRRSAVTDENGNYRFENVPPGNYRVFAHLDRIPDVVQSVIVQEPTTLDFMLKLRAETEQVTVTATLREETTRDAIQAVTTVNSFDLAERAPVSLGDALEREVGVAKRSFGPGTGRPVIRGFDGDRVLITQDGLTTGSIGFQSGDHAEIVDLQGVERLEVVKGPATLLYGSTAVGGVVNAVTGNEESHPGLQGYVTAFGGTGNALGGGNGGIKYGRGPWMVFANGGGQRAGDYRTPLGVIENSFARSGNASGGGGYYGQRGFFNVAYTYAGQNYGVPPLPDNDDDERVRERALRPKGGEPGELVRLNPRRHGVRFLTGARNLDTFFTDVQVQLQYNRYRHDEIKVETNEVETAFRNDTFAYRILADHRPLGRFQGTWGASGLYRDYSTRGEELLTPATTQTNFAFFGLEKVTFERAALQFGGRIERNAYAPTGGNRARSFTGFSGGVGLRVGLWENGALTANYTHSYRAPALEELYNFGPHPGTLLFEIGDANLSRELTNGIEVSVRHQSRRVRASAGFYYYDIRSFVFPVLTGEFEDGLPVGVFTQGDARFLGTEAQLDINLHPNLWFYSQLDYTNAELKTGLPLPRIPPLRARVALEGTFKGLRLMPELLMANRQDRVFTLEEPTAGYTVVNLVGSYTVTTSHTAHVFSVTGFNLGDRLYRNHLSFIKAFAPEIGRGVRFTYTMRFF</sequence>
<evidence type="ECO:0000259" key="11">
    <source>
        <dbReference type="Pfam" id="PF07715"/>
    </source>
</evidence>
<keyword evidence="3 8" id="KW-1134">Transmembrane beta strand</keyword>
<dbReference type="Gene3D" id="2.40.170.20">
    <property type="entry name" value="TonB-dependent receptor, beta-barrel domain"/>
    <property type="match status" value="1"/>
</dbReference>
<evidence type="ECO:0000256" key="3">
    <source>
        <dbReference type="ARBA" id="ARBA00022452"/>
    </source>
</evidence>
<evidence type="ECO:0000256" key="9">
    <source>
        <dbReference type="RuleBase" id="RU003357"/>
    </source>
</evidence>
<dbReference type="GO" id="GO:0015344">
    <property type="term" value="F:siderophore uptake transmembrane transporter activity"/>
    <property type="evidence" value="ECO:0007669"/>
    <property type="project" value="TreeGrafter"/>
</dbReference>
<dbReference type="Pfam" id="PF07715">
    <property type="entry name" value="Plug"/>
    <property type="match status" value="1"/>
</dbReference>
<dbReference type="EMBL" id="CP002514">
    <property type="protein sequence ID" value="AEP11664.1"/>
    <property type="molecule type" value="Genomic_DNA"/>
</dbReference>
<protein>
    <submittedName>
        <fullName evidence="12">Outer membrane receptor protein, mostly Fe transport</fullName>
    </submittedName>
</protein>
<dbReference type="GO" id="GO:0009279">
    <property type="term" value="C:cell outer membrane"/>
    <property type="evidence" value="ECO:0007669"/>
    <property type="project" value="UniProtKB-SubCell"/>
</dbReference>
<keyword evidence="7 8" id="KW-0998">Cell outer membrane</keyword>
<dbReference type="InterPro" id="IPR000531">
    <property type="entry name" value="Beta-barrel_TonB"/>
</dbReference>
<dbReference type="InterPro" id="IPR036942">
    <property type="entry name" value="Beta-barrel_TonB_sf"/>
</dbReference>
<evidence type="ECO:0000256" key="7">
    <source>
        <dbReference type="ARBA" id="ARBA00023237"/>
    </source>
</evidence>
<accession>G2LEK1</accession>
<dbReference type="PROSITE" id="PS52016">
    <property type="entry name" value="TONB_DEPENDENT_REC_3"/>
    <property type="match status" value="1"/>
</dbReference>
<evidence type="ECO:0000256" key="2">
    <source>
        <dbReference type="ARBA" id="ARBA00022448"/>
    </source>
</evidence>
<name>G2LEK1_CHLTF</name>
<evidence type="ECO:0000256" key="6">
    <source>
        <dbReference type="ARBA" id="ARBA00023136"/>
    </source>
</evidence>
<reference evidence="12 13" key="1">
    <citation type="journal article" date="2012" name="Environ. Microbiol.">
        <title>Complete genome of Candidatus Chloracidobacterium thermophilum, a chlorophyll-based photoheterotroph belonging to the phylum Acidobacteria.</title>
        <authorList>
            <person name="Garcia Costas A.M."/>
            <person name="Liu Z."/>
            <person name="Tomsho L.P."/>
            <person name="Schuster S.C."/>
            <person name="Ward D.M."/>
            <person name="Bryant D.A."/>
        </authorList>
    </citation>
    <scope>NUCLEOTIDE SEQUENCE [LARGE SCALE GENOMIC DNA]</scope>
    <source>
        <strain evidence="12 13">B</strain>
    </source>
</reference>
<dbReference type="InterPro" id="IPR039426">
    <property type="entry name" value="TonB-dep_rcpt-like"/>
</dbReference>
<comment type="subcellular location">
    <subcellularLocation>
        <location evidence="1 8">Cell outer membrane</location>
        <topology evidence="1 8">Multi-pass membrane protein</topology>
    </subcellularLocation>
</comment>
<dbReference type="InterPro" id="IPR037066">
    <property type="entry name" value="Plug_dom_sf"/>
</dbReference>
<proteinExistence type="inferred from homology"/>
<dbReference type="GO" id="GO:0030246">
    <property type="term" value="F:carbohydrate binding"/>
    <property type="evidence" value="ECO:0007669"/>
    <property type="project" value="InterPro"/>
</dbReference>
<dbReference type="Gene3D" id="2.170.130.10">
    <property type="entry name" value="TonB-dependent receptor, plug domain"/>
    <property type="match status" value="1"/>
</dbReference>
<dbReference type="PANTHER" id="PTHR30069:SF40">
    <property type="entry name" value="TONB-DEPENDENT RECEPTOR NMB0964-RELATED"/>
    <property type="match status" value="1"/>
</dbReference>
<keyword evidence="4 8" id="KW-0812">Transmembrane</keyword>
<dbReference type="Pfam" id="PF00593">
    <property type="entry name" value="TonB_dep_Rec_b-barrel"/>
    <property type="match status" value="1"/>
</dbReference>
<feature type="domain" description="TonB-dependent receptor-like beta-barrel" evidence="10">
    <location>
        <begin position="310"/>
        <end position="704"/>
    </location>
</feature>
<dbReference type="AlphaFoldDB" id="G2LEK1"/>
<evidence type="ECO:0000313" key="13">
    <source>
        <dbReference type="Proteomes" id="UP000006791"/>
    </source>
</evidence>
<dbReference type="Pfam" id="PF13620">
    <property type="entry name" value="CarboxypepD_reg"/>
    <property type="match status" value="1"/>
</dbReference>
<dbReference type="Gene3D" id="2.60.40.1120">
    <property type="entry name" value="Carboxypeptidase-like, regulatory domain"/>
    <property type="match status" value="1"/>
</dbReference>
<evidence type="ECO:0000256" key="8">
    <source>
        <dbReference type="PROSITE-ProRule" id="PRU01360"/>
    </source>
</evidence>
<dbReference type="SUPFAM" id="SSF56935">
    <property type="entry name" value="Porins"/>
    <property type="match status" value="1"/>
</dbReference>
<dbReference type="InterPro" id="IPR012910">
    <property type="entry name" value="Plug_dom"/>
</dbReference>
<comment type="similarity">
    <text evidence="8 9">Belongs to the TonB-dependent receptor family.</text>
</comment>
<gene>
    <name evidence="12" type="ordered locus">Cabther_A0907</name>
</gene>
<dbReference type="GO" id="GO:0044718">
    <property type="term" value="P:siderophore transmembrane transport"/>
    <property type="evidence" value="ECO:0007669"/>
    <property type="project" value="TreeGrafter"/>
</dbReference>
<dbReference type="OrthoDB" id="9795928at2"/>
<evidence type="ECO:0000256" key="1">
    <source>
        <dbReference type="ARBA" id="ARBA00004571"/>
    </source>
</evidence>
<dbReference type="InterPro" id="IPR013784">
    <property type="entry name" value="Carb-bd-like_fold"/>
</dbReference>
<evidence type="ECO:0000256" key="5">
    <source>
        <dbReference type="ARBA" id="ARBA00023077"/>
    </source>
</evidence>
<dbReference type="KEGG" id="ctm:Cabther_A0907"/>
<dbReference type="PANTHER" id="PTHR30069">
    <property type="entry name" value="TONB-DEPENDENT OUTER MEMBRANE RECEPTOR"/>
    <property type="match status" value="1"/>
</dbReference>
<evidence type="ECO:0000259" key="10">
    <source>
        <dbReference type="Pfam" id="PF00593"/>
    </source>
</evidence>
<keyword evidence="2 8" id="KW-0813">Transport</keyword>
<dbReference type="SUPFAM" id="SSF49452">
    <property type="entry name" value="Starch-binding domain-like"/>
    <property type="match status" value="1"/>
</dbReference>
<dbReference type="STRING" id="981222.Cabther_A0907"/>
<dbReference type="HOGENOM" id="CLU_008287_10_1_0"/>
<keyword evidence="12" id="KW-0675">Receptor</keyword>
<feature type="domain" description="TonB-dependent receptor plug" evidence="11">
    <location>
        <begin position="130"/>
        <end position="235"/>
    </location>
</feature>